<dbReference type="PANTHER" id="PTHR47916:SF1">
    <property type="entry name" value="3-HYDROXY-5-PHOSPHONOOXYPENTANE-2,4-DIONE THIOLASE"/>
    <property type="match status" value="1"/>
</dbReference>
<reference evidence="1 2" key="1">
    <citation type="submission" date="2017-11" db="EMBL/GenBank/DDBJ databases">
        <authorList>
            <person name="Han C.G."/>
        </authorList>
    </citation>
    <scope>NUCLEOTIDE SEQUENCE [LARGE SCALE GENOMIC DNA]</scope>
    <source>
        <strain evidence="1 2">A10</strain>
    </source>
</reference>
<comment type="caution">
    <text evidence="1">The sequence shown here is derived from an EMBL/GenBank/DDBJ whole genome shotgun (WGS) entry which is preliminary data.</text>
</comment>
<organism evidence="1 2">
    <name type="scientific">Klebsiella michiganensis</name>
    <dbReference type="NCBI Taxonomy" id="1134687"/>
    <lineage>
        <taxon>Bacteria</taxon>
        <taxon>Pseudomonadati</taxon>
        <taxon>Pseudomonadota</taxon>
        <taxon>Gammaproteobacteria</taxon>
        <taxon>Enterobacterales</taxon>
        <taxon>Enterobacteriaceae</taxon>
        <taxon>Klebsiella/Raoultella group</taxon>
        <taxon>Klebsiella</taxon>
    </lineage>
</organism>
<dbReference type="AlphaFoldDB" id="A0A2J5PT28"/>
<accession>A0A2J5PT28</accession>
<name>A0A2J5PT28_9ENTR</name>
<protein>
    <submittedName>
        <fullName evidence="1">3-hydroxy-5-phosphonooxypentane-2,4-dione thiolase LsrF</fullName>
    </submittedName>
</protein>
<dbReference type="InterPro" id="IPR013785">
    <property type="entry name" value="Aldolase_TIM"/>
</dbReference>
<evidence type="ECO:0000313" key="2">
    <source>
        <dbReference type="Proteomes" id="UP000234667"/>
    </source>
</evidence>
<feature type="non-terminal residue" evidence="1">
    <location>
        <position position="169"/>
    </location>
</feature>
<evidence type="ECO:0000313" key="1">
    <source>
        <dbReference type="EMBL" id="PLO69008.1"/>
    </source>
</evidence>
<dbReference type="PANTHER" id="PTHR47916">
    <property type="entry name" value="FRUCTOSE-BISPHOSPHATE ALDOLASE CLASS 1"/>
    <property type="match status" value="1"/>
</dbReference>
<dbReference type="Proteomes" id="UP000234667">
    <property type="component" value="Unassembled WGS sequence"/>
</dbReference>
<sequence>MADLDDIKEGKNFGLDRPQQNTLYTLKGCGSLEWGMQSRLARIFNPQSNRTVMLAFDHGYFQGPTTGLERIDLSIAPLFEETDVLMCTRGVLRSQVPAATNKPVVLRASGGNSILSELSNECVAVAMEDALRLNVCAVAAQVYIGSEHEHQSINNIIKLVDAGNRYGMP</sequence>
<proteinExistence type="predicted"/>
<reference evidence="1 2" key="2">
    <citation type="submission" date="2018-01" db="EMBL/GenBank/DDBJ databases">
        <title>Genomic study of Klebsiella pneumoniae.</title>
        <authorList>
            <person name="Yang Y."/>
            <person name="Bicalho R."/>
        </authorList>
    </citation>
    <scope>NUCLEOTIDE SEQUENCE [LARGE SCALE GENOMIC DNA]</scope>
    <source>
        <strain evidence="1 2">A10</strain>
    </source>
</reference>
<dbReference type="SUPFAM" id="SSF51569">
    <property type="entry name" value="Aldolase"/>
    <property type="match status" value="1"/>
</dbReference>
<dbReference type="Gene3D" id="3.20.20.70">
    <property type="entry name" value="Aldolase class I"/>
    <property type="match status" value="1"/>
</dbReference>
<gene>
    <name evidence="1" type="ORF">CWN49_15280</name>
</gene>
<dbReference type="EMBL" id="PIDR01000438">
    <property type="protein sequence ID" value="PLO69008.1"/>
    <property type="molecule type" value="Genomic_DNA"/>
</dbReference>
<dbReference type="InterPro" id="IPR050456">
    <property type="entry name" value="DeoC/FbaB_aldolase"/>
</dbReference>